<dbReference type="GO" id="GO:0006355">
    <property type="term" value="P:regulation of DNA-templated transcription"/>
    <property type="evidence" value="ECO:0007669"/>
    <property type="project" value="InterPro"/>
</dbReference>
<evidence type="ECO:0000256" key="3">
    <source>
        <dbReference type="ARBA" id="ARBA00023125"/>
    </source>
</evidence>
<dbReference type="PROSITE" id="PS51005">
    <property type="entry name" value="NAC"/>
    <property type="match status" value="1"/>
</dbReference>
<reference evidence="7" key="1">
    <citation type="submission" date="2020-03" db="EMBL/GenBank/DDBJ databases">
        <title>A high-quality chromosome-level genome assembly of a woody plant with both climbing and erect habits, Rhamnella rubrinervis.</title>
        <authorList>
            <person name="Lu Z."/>
            <person name="Yang Y."/>
            <person name="Zhu X."/>
            <person name="Sun Y."/>
        </authorList>
    </citation>
    <scope>NUCLEOTIDE SEQUENCE</scope>
    <source>
        <strain evidence="7">BYM</strain>
        <tissue evidence="7">Leaf</tissue>
    </source>
</reference>
<proteinExistence type="predicted"/>
<dbReference type="GO" id="GO:0003677">
    <property type="term" value="F:DNA binding"/>
    <property type="evidence" value="ECO:0007669"/>
    <property type="project" value="UniProtKB-KW"/>
</dbReference>
<name>A0A8K0MI84_9ROSA</name>
<dbReference type="Proteomes" id="UP000796880">
    <property type="component" value="Unassembled WGS sequence"/>
</dbReference>
<feature type="domain" description="NAC" evidence="6">
    <location>
        <begin position="20"/>
        <end position="181"/>
    </location>
</feature>
<dbReference type="Gene3D" id="2.170.150.80">
    <property type="entry name" value="NAC domain"/>
    <property type="match status" value="1"/>
</dbReference>
<comment type="caution">
    <text evidence="7">The sequence shown here is derived from an EMBL/GenBank/DDBJ whole genome shotgun (WGS) entry which is preliminary data.</text>
</comment>
<comment type="subcellular location">
    <subcellularLocation>
        <location evidence="1">Nucleus</location>
    </subcellularLocation>
</comment>
<dbReference type="PANTHER" id="PTHR31989">
    <property type="entry name" value="NAC DOMAIN-CONTAINING PROTEIN 82-RELATED"/>
    <property type="match status" value="1"/>
</dbReference>
<dbReference type="EMBL" id="VOIH02000005">
    <property type="protein sequence ID" value="KAF3446630.1"/>
    <property type="molecule type" value="Genomic_DNA"/>
</dbReference>
<protein>
    <recommendedName>
        <fullName evidence="6">NAC domain-containing protein</fullName>
    </recommendedName>
</protein>
<gene>
    <name evidence="7" type="ORF">FNV43_RR11810</name>
</gene>
<evidence type="ECO:0000313" key="8">
    <source>
        <dbReference type="Proteomes" id="UP000796880"/>
    </source>
</evidence>
<evidence type="ECO:0000259" key="6">
    <source>
        <dbReference type="PROSITE" id="PS51005"/>
    </source>
</evidence>
<evidence type="ECO:0000256" key="5">
    <source>
        <dbReference type="ARBA" id="ARBA00023242"/>
    </source>
</evidence>
<keyword evidence="3" id="KW-0238">DNA-binding</keyword>
<evidence type="ECO:0000256" key="1">
    <source>
        <dbReference type="ARBA" id="ARBA00004123"/>
    </source>
</evidence>
<dbReference type="InterPro" id="IPR036093">
    <property type="entry name" value="NAC_dom_sf"/>
</dbReference>
<keyword evidence="8" id="KW-1185">Reference proteome</keyword>
<dbReference type="Pfam" id="PF02365">
    <property type="entry name" value="NAM"/>
    <property type="match status" value="1"/>
</dbReference>
<dbReference type="AlphaFoldDB" id="A0A8K0MI84"/>
<evidence type="ECO:0000256" key="2">
    <source>
        <dbReference type="ARBA" id="ARBA00023015"/>
    </source>
</evidence>
<accession>A0A8K0MI84</accession>
<keyword evidence="4" id="KW-0804">Transcription</keyword>
<dbReference type="GO" id="GO:0005634">
    <property type="term" value="C:nucleus"/>
    <property type="evidence" value="ECO:0007669"/>
    <property type="project" value="UniProtKB-SubCell"/>
</dbReference>
<evidence type="ECO:0000256" key="4">
    <source>
        <dbReference type="ARBA" id="ARBA00023163"/>
    </source>
</evidence>
<keyword evidence="2" id="KW-0805">Transcription regulation</keyword>
<dbReference type="InterPro" id="IPR003441">
    <property type="entry name" value="NAC-dom"/>
</dbReference>
<evidence type="ECO:0000313" key="7">
    <source>
        <dbReference type="EMBL" id="KAF3446630.1"/>
    </source>
</evidence>
<dbReference type="OrthoDB" id="1674324at2759"/>
<dbReference type="SUPFAM" id="SSF101941">
    <property type="entry name" value="NAC domain"/>
    <property type="match status" value="1"/>
</dbReference>
<sequence length="287" mass="31926">MSDDSHESMGDANKAGSFLLPPGCRFCPSEEQLLCYYLSGKNANSHSDDHANPYACGFNVITELEFYGLDPFELPDHACYSYGYGGRKTHWYCYTVRVLKESRGRRRRSKSGFWRRKGRAREVVGMGVGQAGKVVLGTRTSFTFYLGNSPKTAVRTHWVLYEYALIDHPQATFVLCRVLFKSHGRNNVSENGLNSFAEESASVVRPHGGTLTPEAFDNNRLFGGNAQIMTGPISASSILFPSVIQRNEQVTTSNLLSGCLDSVDDLEAEHLLSIIKDDFLELDDLVD</sequence>
<keyword evidence="5" id="KW-0539">Nucleus</keyword>
<organism evidence="7 8">
    <name type="scientific">Rhamnella rubrinervis</name>
    <dbReference type="NCBI Taxonomy" id="2594499"/>
    <lineage>
        <taxon>Eukaryota</taxon>
        <taxon>Viridiplantae</taxon>
        <taxon>Streptophyta</taxon>
        <taxon>Embryophyta</taxon>
        <taxon>Tracheophyta</taxon>
        <taxon>Spermatophyta</taxon>
        <taxon>Magnoliopsida</taxon>
        <taxon>eudicotyledons</taxon>
        <taxon>Gunneridae</taxon>
        <taxon>Pentapetalae</taxon>
        <taxon>rosids</taxon>
        <taxon>fabids</taxon>
        <taxon>Rosales</taxon>
        <taxon>Rhamnaceae</taxon>
        <taxon>rhamnoid group</taxon>
        <taxon>Rhamneae</taxon>
        <taxon>Rhamnella</taxon>
    </lineage>
</organism>